<name>A0A9J5ZSK6_SOLCO</name>
<feature type="region of interest" description="Disordered" evidence="1">
    <location>
        <begin position="257"/>
        <end position="284"/>
    </location>
</feature>
<dbReference type="Proteomes" id="UP000824120">
    <property type="component" value="Chromosome 3"/>
</dbReference>
<evidence type="ECO:0000256" key="1">
    <source>
        <dbReference type="SAM" id="MobiDB-lite"/>
    </source>
</evidence>
<reference evidence="2 3" key="1">
    <citation type="submission" date="2020-09" db="EMBL/GenBank/DDBJ databases">
        <title>De no assembly of potato wild relative species, Solanum commersonii.</title>
        <authorList>
            <person name="Cho K."/>
        </authorList>
    </citation>
    <scope>NUCLEOTIDE SEQUENCE [LARGE SCALE GENOMIC DNA]</scope>
    <source>
        <strain evidence="2">LZ3.2</strain>
        <tissue evidence="2">Leaf</tissue>
    </source>
</reference>
<comment type="caution">
    <text evidence="2">The sequence shown here is derived from an EMBL/GenBank/DDBJ whole genome shotgun (WGS) entry which is preliminary data.</text>
</comment>
<evidence type="ECO:0008006" key="4">
    <source>
        <dbReference type="Google" id="ProtNLM"/>
    </source>
</evidence>
<evidence type="ECO:0000313" key="2">
    <source>
        <dbReference type="EMBL" id="KAG5615193.1"/>
    </source>
</evidence>
<accession>A0A9J5ZSK6</accession>
<protein>
    <recommendedName>
        <fullName evidence="4">Polyprotein protein</fullName>
    </recommendedName>
</protein>
<dbReference type="AlphaFoldDB" id="A0A9J5ZSK6"/>
<sequence length="284" mass="31185">MSMMSRQCQTSLLFQVLITELCQRARVPRDKKRDVEITPSSSINIRCIEAEYTRDKTDRRREASVDTSPEVYIDMLPAEATMPTPATRPSGTSNSTPSKASNGAFVVSRMIEKAIDVVLTPLKALIDALTTRVEVSERGHGATEEVTALKADVSELRKDIDHLKSIDFTSLFRTMKIPDDPRIDIPTYSKVPTATTKDEVRVDVVVAESEAETDEEQFGVHEDVFFDDLVDLESAMVDSSVQASLRDVSIVGSSGAKIAETPGTDAQTDEATDMQISPRLSLLG</sequence>
<gene>
    <name evidence="2" type="ORF">H5410_015017</name>
</gene>
<evidence type="ECO:0000313" key="3">
    <source>
        <dbReference type="Proteomes" id="UP000824120"/>
    </source>
</evidence>
<proteinExistence type="predicted"/>
<organism evidence="2 3">
    <name type="scientific">Solanum commersonii</name>
    <name type="common">Commerson's wild potato</name>
    <name type="synonym">Commerson's nightshade</name>
    <dbReference type="NCBI Taxonomy" id="4109"/>
    <lineage>
        <taxon>Eukaryota</taxon>
        <taxon>Viridiplantae</taxon>
        <taxon>Streptophyta</taxon>
        <taxon>Embryophyta</taxon>
        <taxon>Tracheophyta</taxon>
        <taxon>Spermatophyta</taxon>
        <taxon>Magnoliopsida</taxon>
        <taxon>eudicotyledons</taxon>
        <taxon>Gunneridae</taxon>
        <taxon>Pentapetalae</taxon>
        <taxon>asterids</taxon>
        <taxon>lamiids</taxon>
        <taxon>Solanales</taxon>
        <taxon>Solanaceae</taxon>
        <taxon>Solanoideae</taxon>
        <taxon>Solaneae</taxon>
        <taxon>Solanum</taxon>
    </lineage>
</organism>
<keyword evidence="3" id="KW-1185">Reference proteome</keyword>
<dbReference type="EMBL" id="JACXVP010000003">
    <property type="protein sequence ID" value="KAG5615193.1"/>
    <property type="molecule type" value="Genomic_DNA"/>
</dbReference>